<dbReference type="Pfam" id="PF00175">
    <property type="entry name" value="NAD_binding_1"/>
    <property type="match status" value="1"/>
</dbReference>
<evidence type="ECO:0000256" key="6">
    <source>
        <dbReference type="ARBA" id="ARBA00023002"/>
    </source>
</evidence>
<dbReference type="CDD" id="cd00207">
    <property type="entry name" value="fer2"/>
    <property type="match status" value="1"/>
</dbReference>
<keyword evidence="4" id="KW-0479">Metal-binding</keyword>
<dbReference type="GO" id="GO:0046872">
    <property type="term" value="F:metal ion binding"/>
    <property type="evidence" value="ECO:0007669"/>
    <property type="project" value="UniProtKB-KW"/>
</dbReference>
<dbReference type="InterPro" id="IPR017938">
    <property type="entry name" value="Riboflavin_synthase-like_b-brl"/>
</dbReference>
<comment type="caution">
    <text evidence="11">The sequence shown here is derived from an EMBL/GenBank/DDBJ whole genome shotgun (WGS) entry which is preliminary data.</text>
</comment>
<evidence type="ECO:0000256" key="1">
    <source>
        <dbReference type="ARBA" id="ARBA00001974"/>
    </source>
</evidence>
<dbReference type="Pfam" id="PF00970">
    <property type="entry name" value="FAD_binding_6"/>
    <property type="match status" value="1"/>
</dbReference>
<dbReference type="RefSeq" id="WP_163941251.1">
    <property type="nucleotide sequence ID" value="NZ_JAAFZH010000001.1"/>
</dbReference>
<dbReference type="PRINTS" id="PR00410">
    <property type="entry name" value="PHEHYDRXLASE"/>
</dbReference>
<comment type="cofactor">
    <cofactor evidence="1">
        <name>FAD</name>
        <dbReference type="ChEBI" id="CHEBI:57692"/>
    </cofactor>
</comment>
<dbReference type="InterPro" id="IPR017927">
    <property type="entry name" value="FAD-bd_FR_type"/>
</dbReference>
<proteinExistence type="predicted"/>
<organism evidence="11 12">
    <name type="scientific">Spirosoma terrae</name>
    <dbReference type="NCBI Taxonomy" id="1968276"/>
    <lineage>
        <taxon>Bacteria</taxon>
        <taxon>Pseudomonadati</taxon>
        <taxon>Bacteroidota</taxon>
        <taxon>Cytophagia</taxon>
        <taxon>Cytophagales</taxon>
        <taxon>Cytophagaceae</taxon>
        <taxon>Spirosoma</taxon>
    </lineage>
</organism>
<dbReference type="InterPro" id="IPR036010">
    <property type="entry name" value="2Fe-2S_ferredoxin-like_sf"/>
</dbReference>
<evidence type="ECO:0000259" key="10">
    <source>
        <dbReference type="PROSITE" id="PS51384"/>
    </source>
</evidence>
<keyword evidence="12" id="KW-1185">Reference proteome</keyword>
<keyword evidence="5" id="KW-0274">FAD</keyword>
<dbReference type="Gene3D" id="2.40.30.10">
    <property type="entry name" value="Translation factors"/>
    <property type="match status" value="1"/>
</dbReference>
<dbReference type="Gene3D" id="3.10.20.30">
    <property type="match status" value="1"/>
</dbReference>
<keyword evidence="2" id="KW-0285">Flavoprotein</keyword>
<feature type="domain" description="2Fe-2S ferredoxin-type" evidence="9">
    <location>
        <begin position="259"/>
        <end position="346"/>
    </location>
</feature>
<dbReference type="PRINTS" id="PR00371">
    <property type="entry name" value="FPNCR"/>
</dbReference>
<dbReference type="GO" id="GO:0050660">
    <property type="term" value="F:flavin adenine dinucleotide binding"/>
    <property type="evidence" value="ECO:0007669"/>
    <property type="project" value="TreeGrafter"/>
</dbReference>
<evidence type="ECO:0000259" key="9">
    <source>
        <dbReference type="PROSITE" id="PS51085"/>
    </source>
</evidence>
<evidence type="ECO:0000256" key="8">
    <source>
        <dbReference type="ARBA" id="ARBA00023014"/>
    </source>
</evidence>
<dbReference type="Pfam" id="PF00111">
    <property type="entry name" value="Fer2"/>
    <property type="match status" value="1"/>
</dbReference>
<dbReference type="SUPFAM" id="SSF52343">
    <property type="entry name" value="Ferredoxin reductase-like, C-terminal NADP-linked domain"/>
    <property type="match status" value="1"/>
</dbReference>
<protein>
    <submittedName>
        <fullName evidence="11">2Fe-2S iron-sulfur cluster binding domain-containing protein</fullName>
    </submittedName>
</protein>
<dbReference type="PROSITE" id="PS51085">
    <property type="entry name" value="2FE2S_FER_2"/>
    <property type="match status" value="1"/>
</dbReference>
<dbReference type="InterPro" id="IPR050415">
    <property type="entry name" value="MRET"/>
</dbReference>
<dbReference type="InterPro" id="IPR001041">
    <property type="entry name" value="2Fe-2S_ferredoxin-type"/>
</dbReference>
<dbReference type="EMBL" id="JAAFZH010000001">
    <property type="protein sequence ID" value="NDU93366.1"/>
    <property type="molecule type" value="Genomic_DNA"/>
</dbReference>
<evidence type="ECO:0000313" key="11">
    <source>
        <dbReference type="EMBL" id="NDU93366.1"/>
    </source>
</evidence>
<evidence type="ECO:0000256" key="7">
    <source>
        <dbReference type="ARBA" id="ARBA00023004"/>
    </source>
</evidence>
<reference evidence="11 12" key="1">
    <citation type="submission" date="2020-02" db="EMBL/GenBank/DDBJ databases">
        <title>Draft genome sequence of two Spirosoma agri KCTC 52727 and Spirosoma terrae KCTC 52035.</title>
        <authorList>
            <person name="Rojas J."/>
            <person name="Ambika Manirajan B."/>
            <person name="Suarez C."/>
            <person name="Ratering S."/>
            <person name="Schnell S."/>
        </authorList>
    </citation>
    <scope>NUCLEOTIDE SEQUENCE [LARGE SCALE GENOMIC DNA]</scope>
    <source>
        <strain evidence="11 12">KCTC 52035</strain>
    </source>
</reference>
<evidence type="ECO:0000256" key="4">
    <source>
        <dbReference type="ARBA" id="ARBA00022723"/>
    </source>
</evidence>
<dbReference type="Gene3D" id="3.40.50.80">
    <property type="entry name" value="Nucleotide-binding domain of ferredoxin-NADP reductase (FNR) module"/>
    <property type="match status" value="1"/>
</dbReference>
<dbReference type="PROSITE" id="PS51384">
    <property type="entry name" value="FAD_FR"/>
    <property type="match status" value="1"/>
</dbReference>
<dbReference type="PROSITE" id="PS00197">
    <property type="entry name" value="2FE2S_FER_1"/>
    <property type="match status" value="1"/>
</dbReference>
<keyword evidence="8" id="KW-0411">Iron-sulfur</keyword>
<dbReference type="PANTHER" id="PTHR47354">
    <property type="entry name" value="NADH OXIDOREDUCTASE HCR"/>
    <property type="match status" value="1"/>
</dbReference>
<dbReference type="InterPro" id="IPR039261">
    <property type="entry name" value="FNR_nucleotide-bd"/>
</dbReference>
<evidence type="ECO:0000313" key="12">
    <source>
        <dbReference type="Proteomes" id="UP000474175"/>
    </source>
</evidence>
<dbReference type="CDD" id="cd06214">
    <property type="entry name" value="PA_degradation_oxidoreductase_like"/>
    <property type="match status" value="1"/>
</dbReference>
<dbReference type="InterPro" id="IPR012675">
    <property type="entry name" value="Beta-grasp_dom_sf"/>
</dbReference>
<sequence length="346" mass="38718">MTDDFLSLLITDIVDEAPDTKSYVLESTDGRTIRHRAGQFLTLILQHGGHEVRRSYSLSSATNEPLRLTIKRVQNGEISRYLLDTLRVGDVVTSLYPAGRFVVDDSMPGDLVLLGAGSGITPLMAILKQELLFADQRNVTLLYSAPNERSIIFRKELDALQQQFPDRFRLFYLLSNPSDDWVGLRGRLNNVMLERLLPALIGKSDTEATHFYICGPADYMRMIQFTLVFSGFRAEQIRRENFVVETVVLAPPPVLAQDRTVLLRFRGREVDIQVPAYKTILQAALDEGITLPYSCRGGRCSTCAARCVSGSVHMTINDVLIDRDLAEGWVLTCTGYPETDGVIVEV</sequence>
<dbReference type="Proteomes" id="UP000474175">
    <property type="component" value="Unassembled WGS sequence"/>
</dbReference>
<keyword evidence="7" id="KW-0408">Iron</keyword>
<keyword evidence="3" id="KW-0001">2Fe-2S</keyword>
<dbReference type="GO" id="GO:0051537">
    <property type="term" value="F:2 iron, 2 sulfur cluster binding"/>
    <property type="evidence" value="ECO:0007669"/>
    <property type="project" value="UniProtKB-KW"/>
</dbReference>
<dbReference type="InterPro" id="IPR008333">
    <property type="entry name" value="Cbr1-like_FAD-bd_dom"/>
</dbReference>
<evidence type="ECO:0000256" key="3">
    <source>
        <dbReference type="ARBA" id="ARBA00022714"/>
    </source>
</evidence>
<dbReference type="InterPro" id="IPR001709">
    <property type="entry name" value="Flavoprot_Pyr_Nucl_cyt_Rdtase"/>
</dbReference>
<gene>
    <name evidence="11" type="ORF">GK108_00620</name>
</gene>
<dbReference type="GO" id="GO:0016491">
    <property type="term" value="F:oxidoreductase activity"/>
    <property type="evidence" value="ECO:0007669"/>
    <property type="project" value="UniProtKB-KW"/>
</dbReference>
<accession>A0A6L9KYP6</accession>
<dbReference type="AlphaFoldDB" id="A0A6L9KYP6"/>
<evidence type="ECO:0000256" key="5">
    <source>
        <dbReference type="ARBA" id="ARBA00022827"/>
    </source>
</evidence>
<name>A0A6L9KYP6_9BACT</name>
<evidence type="ECO:0000256" key="2">
    <source>
        <dbReference type="ARBA" id="ARBA00022630"/>
    </source>
</evidence>
<dbReference type="InterPro" id="IPR001433">
    <property type="entry name" value="OxRdtase_FAD/NAD-bd"/>
</dbReference>
<feature type="domain" description="FAD-binding FR-type" evidence="10">
    <location>
        <begin position="3"/>
        <end position="104"/>
    </location>
</feature>
<dbReference type="PANTHER" id="PTHR47354:SF8">
    <property type="entry name" value="1,2-PHENYLACETYL-COA EPOXIDASE, SUBUNIT E"/>
    <property type="match status" value="1"/>
</dbReference>
<dbReference type="InterPro" id="IPR006058">
    <property type="entry name" value="2Fe2S_fd_BS"/>
</dbReference>
<keyword evidence="6" id="KW-0560">Oxidoreductase</keyword>
<dbReference type="SUPFAM" id="SSF63380">
    <property type="entry name" value="Riboflavin synthase domain-like"/>
    <property type="match status" value="1"/>
</dbReference>
<dbReference type="SUPFAM" id="SSF54292">
    <property type="entry name" value="2Fe-2S ferredoxin-like"/>
    <property type="match status" value="1"/>
</dbReference>